<evidence type="ECO:0000256" key="3">
    <source>
        <dbReference type="ARBA" id="ARBA00010617"/>
    </source>
</evidence>
<dbReference type="SUPFAM" id="SSF48264">
    <property type="entry name" value="Cytochrome P450"/>
    <property type="match status" value="1"/>
</dbReference>
<keyword evidence="5 7" id="KW-0560">Oxidoreductase</keyword>
<accession>A0ABR0X7Q5</accession>
<dbReference type="InterPro" id="IPR017972">
    <property type="entry name" value="Cyt_P450_CS"/>
</dbReference>
<evidence type="ECO:0000256" key="4">
    <source>
        <dbReference type="ARBA" id="ARBA00022723"/>
    </source>
</evidence>
<dbReference type="PROSITE" id="PS00086">
    <property type="entry name" value="CYTOCHROME_P450"/>
    <property type="match status" value="1"/>
</dbReference>
<dbReference type="EMBL" id="JABTTQ020000005">
    <property type="protein sequence ID" value="KAK6154534.1"/>
    <property type="molecule type" value="Genomic_DNA"/>
</dbReference>
<dbReference type="CDD" id="cd11064">
    <property type="entry name" value="CYP86A"/>
    <property type="match status" value="1"/>
</dbReference>
<comment type="caution">
    <text evidence="8">The sequence shown here is derived from an EMBL/GenBank/DDBJ whole genome shotgun (WGS) entry which is preliminary data.</text>
</comment>
<protein>
    <recommendedName>
        <fullName evidence="10">Cytochrome P450 protein</fullName>
    </recommendedName>
</protein>
<evidence type="ECO:0000256" key="7">
    <source>
        <dbReference type="RuleBase" id="RU000461"/>
    </source>
</evidence>
<gene>
    <name evidence="8" type="ORF">DH2020_008782</name>
</gene>
<evidence type="ECO:0000256" key="1">
    <source>
        <dbReference type="ARBA" id="ARBA00001971"/>
    </source>
</evidence>
<dbReference type="PANTHER" id="PTHR24296">
    <property type="entry name" value="CYTOCHROME P450"/>
    <property type="match status" value="1"/>
</dbReference>
<dbReference type="InterPro" id="IPR036396">
    <property type="entry name" value="Cyt_P450_sf"/>
</dbReference>
<evidence type="ECO:0008006" key="10">
    <source>
        <dbReference type="Google" id="ProtNLM"/>
    </source>
</evidence>
<keyword evidence="7" id="KW-0503">Monooxygenase</keyword>
<keyword evidence="7" id="KW-0349">Heme</keyword>
<comment type="cofactor">
    <cofactor evidence="1">
        <name>heme</name>
        <dbReference type="ChEBI" id="CHEBI:30413"/>
    </cofactor>
</comment>
<organism evidence="8 9">
    <name type="scientific">Rehmannia glutinosa</name>
    <name type="common">Chinese foxglove</name>
    <dbReference type="NCBI Taxonomy" id="99300"/>
    <lineage>
        <taxon>Eukaryota</taxon>
        <taxon>Viridiplantae</taxon>
        <taxon>Streptophyta</taxon>
        <taxon>Embryophyta</taxon>
        <taxon>Tracheophyta</taxon>
        <taxon>Spermatophyta</taxon>
        <taxon>Magnoliopsida</taxon>
        <taxon>eudicotyledons</taxon>
        <taxon>Gunneridae</taxon>
        <taxon>Pentapetalae</taxon>
        <taxon>asterids</taxon>
        <taxon>lamiids</taxon>
        <taxon>Lamiales</taxon>
        <taxon>Orobanchaceae</taxon>
        <taxon>Rehmannieae</taxon>
        <taxon>Rehmannia</taxon>
    </lineage>
</organism>
<keyword evidence="4 7" id="KW-0479">Metal-binding</keyword>
<proteinExistence type="inferred from homology"/>
<dbReference type="InterPro" id="IPR002401">
    <property type="entry name" value="Cyt_P450_E_grp-I"/>
</dbReference>
<sequence>MLPALIQNIHRFHDYVNEILKESGGTFEFKGPLFGNMDMVITCDPTNIQHIFSKKFSNYPKGPEFRKIFEILGDGIFNADFELWELHRRTTLSLMSSEKFYSSLERSVWQKVETGLIPVFDKFLEQGFDFDFDLQHIIQRFAFDNICQLMLNYDPGSLSPDLPEIRCERALSDALEPLLHRHILPETVWKVQKWLEIGNEKKLLEAWEAFDDFIYPRISLEDNNSDNIFEAFTKAYHESENIEFSGDLKHFLRDTFLNLLVAGRDSLSTGLTWFFWLISKNPSVEIKIREEIETVLQINEKWRYFSVEESHKLVYLQAALFETIRLFPPIALEHKVPIEPDVLPGGNVYVDHNTKVIISFYSTGRMESVWGKDCLEFKPDRWILPGGGGVRHESAFKFPVFNAGPRTCLGKKMAIIEMKMVAAFIVYHFQVHVIEGHPVSPRDAVILHAKHGLRVRLSRIRNCIKA</sequence>
<dbReference type="Pfam" id="PF00067">
    <property type="entry name" value="p450"/>
    <property type="match status" value="1"/>
</dbReference>
<evidence type="ECO:0000256" key="5">
    <source>
        <dbReference type="ARBA" id="ARBA00023002"/>
    </source>
</evidence>
<evidence type="ECO:0000313" key="9">
    <source>
        <dbReference type="Proteomes" id="UP001318860"/>
    </source>
</evidence>
<evidence type="ECO:0000256" key="2">
    <source>
        <dbReference type="ARBA" id="ARBA00004167"/>
    </source>
</evidence>
<evidence type="ECO:0000313" key="8">
    <source>
        <dbReference type="EMBL" id="KAK6154534.1"/>
    </source>
</evidence>
<comment type="similarity">
    <text evidence="3 7">Belongs to the cytochrome P450 family.</text>
</comment>
<dbReference type="PRINTS" id="PR00463">
    <property type="entry name" value="EP450I"/>
</dbReference>
<keyword evidence="9" id="KW-1185">Reference proteome</keyword>
<comment type="subcellular location">
    <subcellularLocation>
        <location evidence="2">Membrane</location>
        <topology evidence="2">Single-pass membrane protein</topology>
    </subcellularLocation>
</comment>
<dbReference type="PRINTS" id="PR00385">
    <property type="entry name" value="P450"/>
</dbReference>
<keyword evidence="6 7" id="KW-0408">Iron</keyword>
<dbReference type="Gene3D" id="1.10.630.10">
    <property type="entry name" value="Cytochrome P450"/>
    <property type="match status" value="1"/>
</dbReference>
<reference evidence="8 9" key="1">
    <citation type="journal article" date="2021" name="Comput. Struct. Biotechnol. J.">
        <title>De novo genome assembly of the potent medicinal plant Rehmannia glutinosa using nanopore technology.</title>
        <authorList>
            <person name="Ma L."/>
            <person name="Dong C."/>
            <person name="Song C."/>
            <person name="Wang X."/>
            <person name="Zheng X."/>
            <person name="Niu Y."/>
            <person name="Chen S."/>
            <person name="Feng W."/>
        </authorList>
    </citation>
    <scope>NUCLEOTIDE SEQUENCE [LARGE SCALE GENOMIC DNA]</scope>
    <source>
        <strain evidence="8">DH-2019</strain>
    </source>
</reference>
<evidence type="ECO:0000256" key="6">
    <source>
        <dbReference type="ARBA" id="ARBA00023004"/>
    </source>
</evidence>
<dbReference type="Proteomes" id="UP001318860">
    <property type="component" value="Unassembled WGS sequence"/>
</dbReference>
<name>A0ABR0X7Q5_REHGL</name>
<dbReference type="InterPro" id="IPR001128">
    <property type="entry name" value="Cyt_P450"/>
</dbReference>